<feature type="transmembrane region" description="Helical" evidence="6">
    <location>
        <begin position="247"/>
        <end position="270"/>
    </location>
</feature>
<keyword evidence="4" id="KW-0560">Oxidoreductase</keyword>
<organism evidence="9 10">
    <name type="scientific">Heracleum sosnowskyi</name>
    <dbReference type="NCBI Taxonomy" id="360622"/>
    <lineage>
        <taxon>Eukaryota</taxon>
        <taxon>Viridiplantae</taxon>
        <taxon>Streptophyta</taxon>
        <taxon>Embryophyta</taxon>
        <taxon>Tracheophyta</taxon>
        <taxon>Spermatophyta</taxon>
        <taxon>Magnoliopsida</taxon>
        <taxon>eudicotyledons</taxon>
        <taxon>Gunneridae</taxon>
        <taxon>Pentapetalae</taxon>
        <taxon>asterids</taxon>
        <taxon>campanulids</taxon>
        <taxon>Apiales</taxon>
        <taxon>Apiaceae</taxon>
        <taxon>Apioideae</taxon>
        <taxon>apioid superclade</taxon>
        <taxon>Tordylieae</taxon>
        <taxon>Tordyliinae</taxon>
        <taxon>Heracleum</taxon>
    </lineage>
</organism>
<dbReference type="Pfam" id="PF11960">
    <property type="entry name" value="DUF3474"/>
    <property type="match status" value="1"/>
</dbReference>
<comment type="pathway">
    <text evidence="2">Lipid metabolism.</text>
</comment>
<evidence type="ECO:0000313" key="10">
    <source>
        <dbReference type="Proteomes" id="UP001237642"/>
    </source>
</evidence>
<name>A0AAD8IY87_9APIA</name>
<dbReference type="GO" id="GO:0016717">
    <property type="term" value="F:oxidoreductase activity, acting on paired donors, with oxidation of a pair of donors resulting in the reduction of molecular oxygen to two molecules of water"/>
    <property type="evidence" value="ECO:0007669"/>
    <property type="project" value="InterPro"/>
</dbReference>
<dbReference type="InterPro" id="IPR012171">
    <property type="entry name" value="Fatty_acid_desaturase"/>
</dbReference>
<dbReference type="Proteomes" id="UP001237642">
    <property type="component" value="Unassembled WGS sequence"/>
</dbReference>
<dbReference type="PANTHER" id="PTHR32100">
    <property type="entry name" value="OMEGA-6 FATTY ACID DESATURASE, CHLOROPLASTIC"/>
    <property type="match status" value="1"/>
</dbReference>
<evidence type="ECO:0000259" key="7">
    <source>
        <dbReference type="Pfam" id="PF00487"/>
    </source>
</evidence>
<dbReference type="GO" id="GO:0016020">
    <property type="term" value="C:membrane"/>
    <property type="evidence" value="ECO:0007669"/>
    <property type="project" value="UniProtKB-SubCell"/>
</dbReference>
<dbReference type="EMBL" id="JAUIZM010000003">
    <property type="protein sequence ID" value="KAK1393503.1"/>
    <property type="molecule type" value="Genomic_DNA"/>
</dbReference>
<proteinExistence type="inferred from homology"/>
<reference evidence="9" key="2">
    <citation type="submission" date="2023-05" db="EMBL/GenBank/DDBJ databases">
        <authorList>
            <person name="Schelkunov M.I."/>
        </authorList>
    </citation>
    <scope>NUCLEOTIDE SEQUENCE</scope>
    <source>
        <strain evidence="9">Hsosn_3</strain>
        <tissue evidence="9">Leaf</tissue>
    </source>
</reference>
<feature type="transmembrane region" description="Helical" evidence="6">
    <location>
        <begin position="223"/>
        <end position="241"/>
    </location>
</feature>
<sequence length="381" mass="44665">MFHKLVKSVRDMARKNVSRTPHIKPPFTLGDVRKAIPLHCFERSVFRSFSYVFFDVILLFSLYCIFNTYIITESSRFCFLVYMIVYSLLQGCVFSRFWIIGHECGHSAFSNYKCLNDTVGFIFHSLLLFPYFSWKYTHHRHHSKTGYLQHEEFNGPMLKSEVPLIFKHLITNPAARFLFTFIVVAFGVPLYLLVNFRGRAYDRFASHFDPFSPMFSRNHRAQIFFSDAACLAMVCGLYKLVLIKGFAWVACVYGGPYLVQTSLLIVAATLHHTHPFVPYYDSAEWNWLRGSLSTVDRDYGILNRMFYEATNAHVAHHLFPKIPHYHAQEATRAIKPILGEYYRYDDTPMYISLWSAFKECVYVEEDEGDQNKGIYWYKNKL</sequence>
<feature type="transmembrane region" description="Helical" evidence="6">
    <location>
        <begin position="77"/>
        <end position="100"/>
    </location>
</feature>
<evidence type="ECO:0000256" key="5">
    <source>
        <dbReference type="ARBA" id="ARBA00023136"/>
    </source>
</evidence>
<evidence type="ECO:0000313" key="9">
    <source>
        <dbReference type="EMBL" id="KAK1393503.1"/>
    </source>
</evidence>
<keyword evidence="10" id="KW-1185">Reference proteome</keyword>
<feature type="transmembrane region" description="Helical" evidence="6">
    <location>
        <begin position="112"/>
        <end position="132"/>
    </location>
</feature>
<evidence type="ECO:0000256" key="4">
    <source>
        <dbReference type="ARBA" id="ARBA00023002"/>
    </source>
</evidence>
<comment type="similarity">
    <text evidence="3">Belongs to the fatty acid desaturase type 1 family.</text>
</comment>
<dbReference type="InterPro" id="IPR021863">
    <property type="entry name" value="FAS_N"/>
</dbReference>
<reference evidence="9" key="1">
    <citation type="submission" date="2023-02" db="EMBL/GenBank/DDBJ databases">
        <title>Genome of toxic invasive species Heracleum sosnowskyi carries increased number of genes despite the absence of recent whole-genome duplications.</title>
        <authorList>
            <person name="Schelkunov M."/>
            <person name="Shtratnikova V."/>
            <person name="Makarenko M."/>
            <person name="Klepikova A."/>
            <person name="Omelchenko D."/>
            <person name="Novikova G."/>
            <person name="Obukhova E."/>
            <person name="Bogdanov V."/>
            <person name="Penin A."/>
            <person name="Logacheva M."/>
        </authorList>
    </citation>
    <scope>NUCLEOTIDE SEQUENCE</scope>
    <source>
        <strain evidence="9">Hsosn_3</strain>
        <tissue evidence="9">Leaf</tissue>
    </source>
</reference>
<dbReference type="Pfam" id="PF00487">
    <property type="entry name" value="FA_desaturase"/>
    <property type="match status" value="1"/>
</dbReference>
<gene>
    <name evidence="9" type="ORF">POM88_012559</name>
</gene>
<dbReference type="GO" id="GO:0006629">
    <property type="term" value="P:lipid metabolic process"/>
    <property type="evidence" value="ECO:0007669"/>
    <property type="project" value="InterPro"/>
</dbReference>
<dbReference type="AlphaFoldDB" id="A0AAD8IY87"/>
<feature type="domain" description="Fatty acid desaturase" evidence="7">
    <location>
        <begin position="85"/>
        <end position="344"/>
    </location>
</feature>
<comment type="caution">
    <text evidence="9">The sequence shown here is derived from an EMBL/GenBank/DDBJ whole genome shotgun (WGS) entry which is preliminary data.</text>
</comment>
<feature type="transmembrane region" description="Helical" evidence="6">
    <location>
        <begin position="174"/>
        <end position="194"/>
    </location>
</feature>
<evidence type="ECO:0000256" key="3">
    <source>
        <dbReference type="ARBA" id="ARBA00009295"/>
    </source>
</evidence>
<evidence type="ECO:0000256" key="6">
    <source>
        <dbReference type="SAM" id="Phobius"/>
    </source>
</evidence>
<evidence type="ECO:0000256" key="1">
    <source>
        <dbReference type="ARBA" id="ARBA00004370"/>
    </source>
</evidence>
<accession>A0AAD8IY87</accession>
<protein>
    <submittedName>
        <fullName evidence="9">Delta(12)-fatty-acid desaturase FAD2</fullName>
    </submittedName>
</protein>
<evidence type="ECO:0000256" key="2">
    <source>
        <dbReference type="ARBA" id="ARBA00005189"/>
    </source>
</evidence>
<keyword evidence="6" id="KW-0812">Transmembrane</keyword>
<feature type="transmembrane region" description="Helical" evidence="6">
    <location>
        <begin position="51"/>
        <end position="71"/>
    </location>
</feature>
<comment type="subcellular location">
    <subcellularLocation>
        <location evidence="1">Membrane</location>
    </subcellularLocation>
</comment>
<feature type="domain" description="Fatty acid desaturase N-terminal" evidence="8">
    <location>
        <begin position="14"/>
        <end position="62"/>
    </location>
</feature>
<dbReference type="InterPro" id="IPR005804">
    <property type="entry name" value="FA_desaturase_dom"/>
</dbReference>
<keyword evidence="5 6" id="KW-0472">Membrane</keyword>
<keyword evidence="6" id="KW-1133">Transmembrane helix</keyword>
<evidence type="ECO:0000259" key="8">
    <source>
        <dbReference type="Pfam" id="PF11960"/>
    </source>
</evidence>